<evidence type="ECO:0000256" key="7">
    <source>
        <dbReference type="ARBA" id="ARBA00023018"/>
    </source>
</evidence>
<dbReference type="AlphaFoldDB" id="A0A8B9HGW2"/>
<dbReference type="InterPro" id="IPR006029">
    <property type="entry name" value="Neurotrans-gated_channel_TM"/>
</dbReference>
<dbReference type="PRINTS" id="PR00252">
    <property type="entry name" value="NRIONCHANNEL"/>
</dbReference>
<dbReference type="Gene3D" id="2.70.170.10">
    <property type="entry name" value="Neurotransmitter-gated ion-channel ligand-binding domain"/>
    <property type="match status" value="1"/>
</dbReference>
<evidence type="ECO:0000256" key="1">
    <source>
        <dbReference type="ARBA" id="ARBA00003328"/>
    </source>
</evidence>
<evidence type="ECO:0000256" key="3">
    <source>
        <dbReference type="ARBA" id="ARBA00022475"/>
    </source>
</evidence>
<evidence type="ECO:0000256" key="16">
    <source>
        <dbReference type="ARBA" id="ARBA00034104"/>
    </source>
</evidence>
<dbReference type="SUPFAM" id="SSF63712">
    <property type="entry name" value="Nicotinic receptor ligand binding domain-like"/>
    <property type="match status" value="1"/>
</dbReference>
<proteinExistence type="inferred from homology"/>
<evidence type="ECO:0000256" key="11">
    <source>
        <dbReference type="ARBA" id="ARBA00023170"/>
    </source>
</evidence>
<dbReference type="Pfam" id="PF02931">
    <property type="entry name" value="Neur_chan_LBD"/>
    <property type="match status" value="1"/>
</dbReference>
<keyword evidence="3" id="KW-1003">Cell membrane</keyword>
<feature type="transmembrane region" description="Helical" evidence="19">
    <location>
        <begin position="315"/>
        <end position="338"/>
    </location>
</feature>
<dbReference type="InterPro" id="IPR006201">
    <property type="entry name" value="Neur_channel"/>
</dbReference>
<keyword evidence="7" id="KW-0770">Synapse</keyword>
<keyword evidence="2 19" id="KW-0813">Transport</keyword>
<dbReference type="InterPro" id="IPR036719">
    <property type="entry name" value="Neuro-gated_channel_TM_sf"/>
</dbReference>
<dbReference type="GO" id="GO:0004888">
    <property type="term" value="F:transmembrane signaling receptor activity"/>
    <property type="evidence" value="ECO:0007669"/>
    <property type="project" value="InterPro"/>
</dbReference>
<comment type="similarity">
    <text evidence="19">Belongs to the ligand-gated ion channel (TC 1.A.9) family.</text>
</comment>
<dbReference type="FunFam" id="1.20.58.390:FF:000010">
    <property type="entry name" value="Nicotinic acetylcholine receptor subunit epsilon"/>
    <property type="match status" value="1"/>
</dbReference>
<keyword evidence="6 19" id="KW-1133">Transmembrane helix</keyword>
<protein>
    <submittedName>
        <fullName evidence="22">Acetylcholine receptor subunit gamma</fullName>
    </submittedName>
</protein>
<evidence type="ECO:0000256" key="14">
    <source>
        <dbReference type="ARBA" id="ARBA00023286"/>
    </source>
</evidence>
<evidence type="ECO:0000256" key="13">
    <source>
        <dbReference type="ARBA" id="ARBA00023257"/>
    </source>
</evidence>
<evidence type="ECO:0000256" key="17">
    <source>
        <dbReference type="ARBA" id="ARBA00034430"/>
    </source>
</evidence>
<organism evidence="22 23">
    <name type="scientific">Astyanax mexicanus</name>
    <name type="common">Blind cave fish</name>
    <name type="synonym">Astyanax fasciatus mexicanus</name>
    <dbReference type="NCBI Taxonomy" id="7994"/>
    <lineage>
        <taxon>Eukaryota</taxon>
        <taxon>Metazoa</taxon>
        <taxon>Chordata</taxon>
        <taxon>Craniata</taxon>
        <taxon>Vertebrata</taxon>
        <taxon>Euteleostomi</taxon>
        <taxon>Actinopterygii</taxon>
        <taxon>Neopterygii</taxon>
        <taxon>Teleostei</taxon>
        <taxon>Ostariophysi</taxon>
        <taxon>Characiformes</taxon>
        <taxon>Characoidei</taxon>
        <taxon>Acestrorhamphidae</taxon>
        <taxon>Acestrorhamphinae</taxon>
        <taxon>Astyanax</taxon>
    </lineage>
</organism>
<evidence type="ECO:0000256" key="5">
    <source>
        <dbReference type="ARBA" id="ARBA00022729"/>
    </source>
</evidence>
<keyword evidence="4 19" id="KW-0812">Transmembrane</keyword>
<evidence type="ECO:0000256" key="15">
    <source>
        <dbReference type="ARBA" id="ARBA00023303"/>
    </source>
</evidence>
<evidence type="ECO:0000256" key="4">
    <source>
        <dbReference type="ARBA" id="ARBA00022692"/>
    </source>
</evidence>
<comment type="function">
    <text evidence="1">After binding acetylcholine, the AChR responds by an extensive change in conformation that affects all subunits and leads to opening of an ion-conducting channel across the plasma membrane.</text>
</comment>
<evidence type="ECO:0000256" key="9">
    <source>
        <dbReference type="ARBA" id="ARBA00023136"/>
    </source>
</evidence>
<keyword evidence="14" id="KW-1071">Ligand-gated ion channel</keyword>
<feature type="transmembrane region" description="Helical" evidence="19">
    <location>
        <begin position="381"/>
        <end position="402"/>
    </location>
</feature>
<evidence type="ECO:0000256" key="10">
    <source>
        <dbReference type="ARBA" id="ARBA00023157"/>
    </source>
</evidence>
<gene>
    <name evidence="22" type="primary">chrng</name>
</gene>
<evidence type="ECO:0000256" key="19">
    <source>
        <dbReference type="RuleBase" id="RU000687"/>
    </source>
</evidence>
<evidence type="ECO:0000259" key="20">
    <source>
        <dbReference type="Pfam" id="PF02931"/>
    </source>
</evidence>
<keyword evidence="8 19" id="KW-0406">Ion transport</keyword>
<evidence type="ECO:0000256" key="8">
    <source>
        <dbReference type="ARBA" id="ARBA00023065"/>
    </source>
</evidence>
<feature type="transmembrane region" description="Helical" evidence="19">
    <location>
        <begin position="551"/>
        <end position="573"/>
    </location>
</feature>
<keyword evidence="11" id="KW-0675">Receptor</keyword>
<comment type="subcellular location">
    <subcellularLocation>
        <location evidence="16">Postsynaptic cell membrane</location>
        <topology evidence="16">Multi-pass membrane protein</topology>
    </subcellularLocation>
</comment>
<reference evidence="22" key="1">
    <citation type="submission" date="2025-08" db="UniProtKB">
        <authorList>
            <consortium name="Ensembl"/>
        </authorList>
    </citation>
    <scope>IDENTIFICATION</scope>
</reference>
<keyword evidence="10" id="KW-1015">Disulfide bond</keyword>
<dbReference type="InterPro" id="IPR036734">
    <property type="entry name" value="Neur_chan_lig-bd_sf"/>
</dbReference>
<feature type="transmembrane region" description="Helical" evidence="19">
    <location>
        <begin position="350"/>
        <end position="369"/>
    </location>
</feature>
<evidence type="ECO:0000259" key="21">
    <source>
        <dbReference type="Pfam" id="PF02932"/>
    </source>
</evidence>
<name>A0A8B9HGW2_ASTMX</name>
<evidence type="ECO:0000256" key="18">
    <source>
        <dbReference type="ARBA" id="ARBA00036239"/>
    </source>
</evidence>
<feature type="domain" description="Neurotransmitter-gated ion-channel transmembrane" evidence="21">
    <location>
        <begin position="321"/>
        <end position="568"/>
    </location>
</feature>
<dbReference type="InterPro" id="IPR002394">
    <property type="entry name" value="Nicotinic_acetylcholine_rcpt"/>
</dbReference>
<dbReference type="CDD" id="cd19064">
    <property type="entry name" value="LGIC_TM_nAChR"/>
    <property type="match status" value="1"/>
</dbReference>
<dbReference type="InterPro" id="IPR018000">
    <property type="entry name" value="Neurotransmitter_ion_chnl_CS"/>
</dbReference>
<keyword evidence="5" id="KW-0732">Signal</keyword>
<dbReference type="Gene3D" id="1.20.58.390">
    <property type="entry name" value="Neurotransmitter-gated ion-channel transmembrane domain"/>
    <property type="match status" value="2"/>
</dbReference>
<dbReference type="FunFam" id="2.70.170.10:FF:000012">
    <property type="entry name" value="Nicotinic acetylcholine receptor subunit gamma"/>
    <property type="match status" value="1"/>
</dbReference>
<evidence type="ECO:0000256" key="2">
    <source>
        <dbReference type="ARBA" id="ARBA00022448"/>
    </source>
</evidence>
<dbReference type="InterPro" id="IPR038050">
    <property type="entry name" value="Neuro_actylchol_rec"/>
</dbReference>
<keyword evidence="15 19" id="KW-0407">Ion channel</keyword>
<dbReference type="PRINTS" id="PR00254">
    <property type="entry name" value="NICOTINICR"/>
</dbReference>
<evidence type="ECO:0000313" key="23">
    <source>
        <dbReference type="Proteomes" id="UP000694621"/>
    </source>
</evidence>
<dbReference type="Ensembl" id="ENSAMXT00005012846.1">
    <property type="protein sequence ID" value="ENSAMXP00005011555.1"/>
    <property type="gene ID" value="ENSAMXG00005005953.1"/>
</dbReference>
<dbReference type="InterPro" id="IPR006202">
    <property type="entry name" value="Neur_chan_lig-bd"/>
</dbReference>
<dbReference type="GO" id="GO:0022848">
    <property type="term" value="F:acetylcholine-gated monoatomic cation-selective channel activity"/>
    <property type="evidence" value="ECO:0007669"/>
    <property type="project" value="InterPro"/>
</dbReference>
<dbReference type="GO" id="GO:0045211">
    <property type="term" value="C:postsynaptic membrane"/>
    <property type="evidence" value="ECO:0007669"/>
    <property type="project" value="UniProtKB-SubCell"/>
</dbReference>
<accession>A0A8B9HGW2</accession>
<keyword evidence="13" id="KW-0628">Postsynaptic cell membrane</keyword>
<comment type="catalytic activity">
    <reaction evidence="18">
        <text>Na(+)(in) = Na(+)(out)</text>
        <dbReference type="Rhea" id="RHEA:34963"/>
        <dbReference type="ChEBI" id="CHEBI:29101"/>
    </reaction>
</comment>
<dbReference type="SUPFAM" id="SSF90112">
    <property type="entry name" value="Neurotransmitter-gated ion-channel transmembrane pore"/>
    <property type="match status" value="1"/>
</dbReference>
<keyword evidence="12" id="KW-0325">Glycoprotein</keyword>
<dbReference type="Pfam" id="PF02932">
    <property type="entry name" value="Neur_chan_memb"/>
    <property type="match status" value="1"/>
</dbReference>
<evidence type="ECO:0000256" key="6">
    <source>
        <dbReference type="ARBA" id="ARBA00022989"/>
    </source>
</evidence>
<feature type="domain" description="Neurotransmitter-gated ion-channel ligand-binding" evidence="20">
    <location>
        <begin position="97"/>
        <end position="314"/>
    </location>
</feature>
<dbReference type="Proteomes" id="UP000694621">
    <property type="component" value="Unplaced"/>
</dbReference>
<evidence type="ECO:0000313" key="22">
    <source>
        <dbReference type="Ensembl" id="ENSAMXP00005011555.1"/>
    </source>
</evidence>
<evidence type="ECO:0000256" key="12">
    <source>
        <dbReference type="ARBA" id="ARBA00023180"/>
    </source>
</evidence>
<keyword evidence="9 19" id="KW-0472">Membrane</keyword>
<sequence>MVDPMPIILHTHTHTHTHRHSILSFSGKQSLIPAQPSFSFSLTLSLSLSHTHTGGVLWELWGDVSVRVKLSCRMMTVCLWTLLSLLLSGVVCNLEGDLHMDLMAGYSKNIRPMENNGDITEVKLKMTLTNLISLNEKEETLTTCVWVEMQWYDYRLRWANRPGFEGYENITRTRIPSTSIWLPDIILENNVDGHFEITLYTNALVDPDGLVYWLPPAIYRSACAIKVNYFPFDWQNCSMVFRSQTYSANEIELKLTDEENSVVEWIEIDPEAFTENGEWMIKHRPAKKMINEQFSRDELDYQEIIFFLIIQRKPLFYVINIIVPCVLFSSLGLLVYFLPAKAGGQKCTMSIIILLAQTVFLFLIAKKVPETSQAVPLIGKYLMFVMSVTTITVMNCVVVLNVSLRTPNTHPMNDKVRKVLLNILPRLLRMRMQRWSPQGGANGSTLPLRRRSSLGLIVKADEYVMKTARSELMFSKLKERDGLMRSALEKIKTTLEGDTVQDLSSSLAMASPEVQQCVESCKHIAESTKRQNDFQSENEEWVLVARVIDRLCFIAMAMLFILGTVGIFLMGHFNQAPSLPFPGDPKKYLPDMPPANATG</sequence>
<dbReference type="PANTHER" id="PTHR18945">
    <property type="entry name" value="NEUROTRANSMITTER GATED ION CHANNEL"/>
    <property type="match status" value="1"/>
</dbReference>
<dbReference type="PROSITE" id="PS00236">
    <property type="entry name" value="NEUROTR_ION_CHANNEL"/>
    <property type="match status" value="1"/>
</dbReference>
<comment type="catalytic activity">
    <reaction evidence="17">
        <text>K(+)(in) = K(+)(out)</text>
        <dbReference type="Rhea" id="RHEA:29463"/>
        <dbReference type="ChEBI" id="CHEBI:29103"/>
    </reaction>
</comment>